<dbReference type="InterPro" id="IPR004547">
    <property type="entry name" value="Glucosamine6P_isomerase"/>
</dbReference>
<accession>A0A1I5S5L2</accession>
<gene>
    <name evidence="3" type="ORF">SAMN05444277_101596</name>
</gene>
<evidence type="ECO:0000256" key="1">
    <source>
        <dbReference type="ARBA" id="ARBA00022801"/>
    </source>
</evidence>
<keyword evidence="1" id="KW-0378">Hydrolase</keyword>
<dbReference type="GO" id="GO:0042802">
    <property type="term" value="F:identical protein binding"/>
    <property type="evidence" value="ECO:0007669"/>
    <property type="project" value="TreeGrafter"/>
</dbReference>
<dbReference type="OrthoDB" id="9791139at2"/>
<dbReference type="RefSeq" id="WP_090654314.1">
    <property type="nucleotide sequence ID" value="NZ_FOXQ01000001.1"/>
</dbReference>
<dbReference type="AlphaFoldDB" id="A0A1I5S5L2"/>
<name>A0A1I5S5L2_9BACT</name>
<dbReference type="Proteomes" id="UP000199031">
    <property type="component" value="Unassembled WGS sequence"/>
</dbReference>
<dbReference type="STRING" id="1465490.SAMN05444277_101596"/>
<dbReference type="GO" id="GO:0019262">
    <property type="term" value="P:N-acetylneuraminate catabolic process"/>
    <property type="evidence" value="ECO:0007669"/>
    <property type="project" value="TreeGrafter"/>
</dbReference>
<dbReference type="PROSITE" id="PS01161">
    <property type="entry name" value="GLC_GALNAC_ISOMERASE"/>
    <property type="match status" value="1"/>
</dbReference>
<dbReference type="GO" id="GO:0005975">
    <property type="term" value="P:carbohydrate metabolic process"/>
    <property type="evidence" value="ECO:0007669"/>
    <property type="project" value="InterPro"/>
</dbReference>
<dbReference type="EMBL" id="FOXQ01000001">
    <property type="protein sequence ID" value="SFP66025.1"/>
    <property type="molecule type" value="Genomic_DNA"/>
</dbReference>
<dbReference type="CDD" id="cd01399">
    <property type="entry name" value="GlcN6P_deaminase"/>
    <property type="match status" value="1"/>
</dbReference>
<dbReference type="SUPFAM" id="SSF100950">
    <property type="entry name" value="NagB/RpiA/CoA transferase-like"/>
    <property type="match status" value="1"/>
</dbReference>
<dbReference type="GO" id="GO:0006046">
    <property type="term" value="P:N-acetylglucosamine catabolic process"/>
    <property type="evidence" value="ECO:0007669"/>
    <property type="project" value="TreeGrafter"/>
</dbReference>
<evidence type="ECO:0000313" key="4">
    <source>
        <dbReference type="Proteomes" id="UP000199031"/>
    </source>
</evidence>
<dbReference type="GO" id="GO:0016853">
    <property type="term" value="F:isomerase activity"/>
    <property type="evidence" value="ECO:0007669"/>
    <property type="project" value="UniProtKB-KW"/>
</dbReference>
<evidence type="ECO:0000259" key="2">
    <source>
        <dbReference type="Pfam" id="PF01182"/>
    </source>
</evidence>
<evidence type="ECO:0000313" key="3">
    <source>
        <dbReference type="EMBL" id="SFP66025.1"/>
    </source>
</evidence>
<protein>
    <submittedName>
        <fullName evidence="3">Galactosamine-6-phosphate isomerase</fullName>
    </submittedName>
</protein>
<dbReference type="InterPro" id="IPR018321">
    <property type="entry name" value="Glucosamine6P_isomerase_CS"/>
</dbReference>
<dbReference type="InterPro" id="IPR037171">
    <property type="entry name" value="NagB/RpiA_transferase-like"/>
</dbReference>
<dbReference type="InterPro" id="IPR006148">
    <property type="entry name" value="Glc/Gal-6P_isomerase"/>
</dbReference>
<dbReference type="GO" id="GO:0006043">
    <property type="term" value="P:glucosamine catabolic process"/>
    <property type="evidence" value="ECO:0007669"/>
    <property type="project" value="TreeGrafter"/>
</dbReference>
<proteinExistence type="predicted"/>
<reference evidence="3 4" key="1">
    <citation type="submission" date="2016-10" db="EMBL/GenBank/DDBJ databases">
        <authorList>
            <person name="de Groot N.N."/>
        </authorList>
    </citation>
    <scope>NUCLEOTIDE SEQUENCE [LARGE SCALE GENOMIC DNA]</scope>
    <source>
        <strain evidence="3 4">DSM 28286</strain>
    </source>
</reference>
<dbReference type="PANTHER" id="PTHR11280:SF5">
    <property type="entry name" value="GLUCOSAMINE-6-PHOSPHATE ISOMERASE"/>
    <property type="match status" value="1"/>
</dbReference>
<organism evidence="3 4">
    <name type="scientific">Parafilimonas terrae</name>
    <dbReference type="NCBI Taxonomy" id="1465490"/>
    <lineage>
        <taxon>Bacteria</taxon>
        <taxon>Pseudomonadati</taxon>
        <taxon>Bacteroidota</taxon>
        <taxon>Chitinophagia</taxon>
        <taxon>Chitinophagales</taxon>
        <taxon>Chitinophagaceae</taxon>
        <taxon>Parafilimonas</taxon>
    </lineage>
</organism>
<sequence>MKIFIDDTYEAMSKRIADDVVNIMNNAPEPLFCAASGDSPKSLYKELIQRNNASAIDISSWYFLGLDEWIGLDASDEGSCRYMLNKDLFHPLHAKEEMLCCFDGKTNDALKECNRIENFITKHNGIDVAILGLGMNGHIGLNEPGTSPLLRSHVMDIAETTKTVGQKYFSKPQILTKGITLGLATLTEAKHLFLIVSGEKKAAILKEALQHEPTESIPATLIREHPGLMVYADKAAAKLL</sequence>
<feature type="domain" description="Glucosamine/galactosamine-6-phosphate isomerase" evidence="2">
    <location>
        <begin position="9"/>
        <end position="224"/>
    </location>
</feature>
<dbReference type="Pfam" id="PF01182">
    <property type="entry name" value="Glucosamine_iso"/>
    <property type="match status" value="1"/>
</dbReference>
<dbReference type="GO" id="GO:0004342">
    <property type="term" value="F:glucosamine-6-phosphate deaminase activity"/>
    <property type="evidence" value="ECO:0007669"/>
    <property type="project" value="InterPro"/>
</dbReference>
<dbReference type="PANTHER" id="PTHR11280">
    <property type="entry name" value="GLUCOSAMINE-6-PHOSPHATE ISOMERASE"/>
    <property type="match status" value="1"/>
</dbReference>
<keyword evidence="4" id="KW-1185">Reference proteome</keyword>
<keyword evidence="3" id="KW-0413">Isomerase</keyword>
<dbReference type="GO" id="GO:0005737">
    <property type="term" value="C:cytoplasm"/>
    <property type="evidence" value="ECO:0007669"/>
    <property type="project" value="TreeGrafter"/>
</dbReference>
<dbReference type="Gene3D" id="3.40.50.1360">
    <property type="match status" value="1"/>
</dbReference>